<reference evidence="1" key="3">
    <citation type="journal article" date="2019" name="BMC Res. Notes">
        <title>Complete genome sequence of the Sulfodiicoccus acidiphilus strain HS-1T, the first crenarchaeon that lacks polB3, isolated from an acidic hot spring in Ohwaku-dani, Hakone, Japan.</title>
        <authorList>
            <person name="Sakai H.D."/>
            <person name="Kurosawa N."/>
        </authorList>
    </citation>
    <scope>NUCLEOTIDE SEQUENCE</scope>
    <source>
        <strain evidence="1">HS-1</strain>
    </source>
</reference>
<dbReference type="EMBL" id="AP018553">
    <property type="protein sequence ID" value="BBD73547.1"/>
    <property type="molecule type" value="Genomic_DNA"/>
</dbReference>
<dbReference type="GeneID" id="38667404"/>
<reference evidence="2" key="4">
    <citation type="submission" date="2020-09" db="EMBL/GenBank/DDBJ databases">
        <authorList>
            <person name="Sun Q."/>
            <person name="Ohkuma M."/>
        </authorList>
    </citation>
    <scope>NUCLEOTIDE SEQUENCE</scope>
    <source>
        <strain evidence="2">JCM 31740</strain>
    </source>
</reference>
<reference evidence="2" key="1">
    <citation type="journal article" date="2014" name="Int. J. Syst. Evol. Microbiol.">
        <title>Complete genome sequence of Corynebacterium casei LMG S-19264T (=DSM 44701T), isolated from a smear-ripened cheese.</title>
        <authorList>
            <consortium name="US DOE Joint Genome Institute (JGI-PGF)"/>
            <person name="Walter F."/>
            <person name="Albersmeier A."/>
            <person name="Kalinowski J."/>
            <person name="Ruckert C."/>
        </authorList>
    </citation>
    <scope>NUCLEOTIDE SEQUENCE</scope>
    <source>
        <strain evidence="2">JCM 31740</strain>
    </source>
</reference>
<proteinExistence type="predicted"/>
<evidence type="ECO:0000313" key="1">
    <source>
        <dbReference type="EMBL" id="BBD73547.1"/>
    </source>
</evidence>
<dbReference type="Proteomes" id="UP000616143">
    <property type="component" value="Unassembled WGS sequence"/>
</dbReference>
<gene>
    <name evidence="2" type="ORF">GCM10007116_07620</name>
    <name evidence="1" type="ORF">HS1genome_1936</name>
</gene>
<reference evidence="3" key="2">
    <citation type="submission" date="2018-04" db="EMBL/GenBank/DDBJ databases">
        <title>Complete genome sequence of Sulfodiicoccus acidiphilus strain HS-1.</title>
        <authorList>
            <person name="Sakai H.D."/>
            <person name="Kurosawa N."/>
        </authorList>
    </citation>
    <scope>NUCLEOTIDE SEQUENCE [LARGE SCALE GENOMIC DNA]</scope>
    <source>
        <strain evidence="3">HS-1</strain>
    </source>
</reference>
<evidence type="ECO:0000313" key="2">
    <source>
        <dbReference type="EMBL" id="GGT92370.1"/>
    </source>
</evidence>
<sequence>MSKRVEEAEVRPFDPGEILAVKEREYHRSRVVAVLGYPGAGKTVFLAALTYYFDTNYDTGISYQITYGQDYLMETRDRLLKDEVPRGKNLPDIPFTAAGRNFPIGVKLWRKEKKFIGERTVEVNLTLNDAGGETFEAMTNYVNRKQLGKFYAHVTEKGEELRIDDSEAVRQYLNPFVAKVTNCFTVSGGDCVRGGAEEPLGPHTQLLYADRYLVFIDASNPELFHPEKGTSSMRQSQLLDLVFLSWAAQQAVLRGRRRFPKVPISIVFTKTDLLERDEALSRLSGLELMNRLGGTFRNVAHRYFQYREDDVLKMYVRRDGDVLAAPFPQINRLVNQLLE</sequence>
<dbReference type="Proteomes" id="UP000276741">
    <property type="component" value="Chromosome"/>
</dbReference>
<evidence type="ECO:0000313" key="3">
    <source>
        <dbReference type="Proteomes" id="UP000276741"/>
    </source>
</evidence>
<dbReference type="AlphaFoldDB" id="A0A348B5U5"/>
<keyword evidence="3" id="KW-1185">Reference proteome</keyword>
<dbReference type="KEGG" id="sacd:HS1genome_1936"/>
<dbReference type="InterPro" id="IPR027417">
    <property type="entry name" value="P-loop_NTPase"/>
</dbReference>
<name>A0A348B5U5_9CREN</name>
<protein>
    <submittedName>
        <fullName evidence="1">Uncharacterized protein</fullName>
    </submittedName>
</protein>
<dbReference type="Gene3D" id="3.40.50.300">
    <property type="entry name" value="P-loop containing nucleotide triphosphate hydrolases"/>
    <property type="match status" value="1"/>
</dbReference>
<dbReference type="SUPFAM" id="SSF52540">
    <property type="entry name" value="P-loop containing nucleoside triphosphate hydrolases"/>
    <property type="match status" value="1"/>
</dbReference>
<dbReference type="EMBL" id="BMQS01000006">
    <property type="protein sequence ID" value="GGT92370.1"/>
    <property type="molecule type" value="Genomic_DNA"/>
</dbReference>
<dbReference type="RefSeq" id="WP_126450785.1">
    <property type="nucleotide sequence ID" value="NZ_AP018553.1"/>
</dbReference>
<organism evidence="1 3">
    <name type="scientific">Sulfodiicoccus acidiphilus</name>
    <dbReference type="NCBI Taxonomy" id="1670455"/>
    <lineage>
        <taxon>Archaea</taxon>
        <taxon>Thermoproteota</taxon>
        <taxon>Thermoprotei</taxon>
        <taxon>Sulfolobales</taxon>
        <taxon>Sulfolobaceae</taxon>
        <taxon>Sulfodiicoccus</taxon>
    </lineage>
</organism>
<accession>A0A348B5U5</accession>